<evidence type="ECO:0000313" key="1">
    <source>
        <dbReference type="EMBL" id="EFH38963.1"/>
    </source>
</evidence>
<dbReference type="Proteomes" id="UP000008694">
    <property type="component" value="Unassembled WGS sequence"/>
</dbReference>
<dbReference type="Gramene" id="Al_scaffold_0228_2">
    <property type="protein sequence ID" value="Al_scaffold_0228_2"/>
    <property type="gene ID" value="Al_scaffold_0228_2"/>
</dbReference>
<keyword evidence="2" id="KW-1185">Reference proteome</keyword>
<organism evidence="2">
    <name type="scientific">Arabidopsis lyrata subsp. lyrata</name>
    <name type="common">Lyre-leaved rock-cress</name>
    <dbReference type="NCBI Taxonomy" id="81972"/>
    <lineage>
        <taxon>Eukaryota</taxon>
        <taxon>Viridiplantae</taxon>
        <taxon>Streptophyta</taxon>
        <taxon>Embryophyta</taxon>
        <taxon>Tracheophyta</taxon>
        <taxon>Spermatophyta</taxon>
        <taxon>Magnoliopsida</taxon>
        <taxon>eudicotyledons</taxon>
        <taxon>Gunneridae</taxon>
        <taxon>Pentapetalae</taxon>
        <taxon>rosids</taxon>
        <taxon>malvids</taxon>
        <taxon>Brassicales</taxon>
        <taxon>Brassicaceae</taxon>
        <taxon>Camelineae</taxon>
        <taxon>Arabidopsis</taxon>
    </lineage>
</organism>
<sequence length="181" mass="20344">ASPKSDYEPLELSWTSGYPNTLFYTYLYFAVASRKIKTSTAQSLNEFSTTIKDHAIESIKSTYKVNKVWTGNPCSPRLFPWEGTSNYQIKSMSLSTSWLQGPIAVSFRNLSLLESQGSHVALQTTSKVTGKGGFGKNSKNIRNRNQISLDIVLWLLKCKSLQFIGYCDDGYEYMANGNLQH</sequence>
<dbReference type="PANTHER" id="PTHR45631">
    <property type="entry name" value="OS07G0107800 PROTEIN-RELATED"/>
    <property type="match status" value="1"/>
</dbReference>
<dbReference type="HOGENOM" id="CLU_1551554_0_0_1"/>
<dbReference type="AlphaFoldDB" id="D7MWX0"/>
<dbReference type="EMBL" id="GL348877">
    <property type="protein sequence ID" value="EFH38963.1"/>
    <property type="molecule type" value="Genomic_DNA"/>
</dbReference>
<evidence type="ECO:0000313" key="2">
    <source>
        <dbReference type="Proteomes" id="UP000008694"/>
    </source>
</evidence>
<accession>D7MWX0</accession>
<feature type="non-terminal residue" evidence="1">
    <location>
        <position position="1"/>
    </location>
</feature>
<dbReference type="PANTHER" id="PTHR45631:SF143">
    <property type="entry name" value="LEUCINE-RICH REPEAT PROTEIN KINASE"/>
    <property type="match status" value="1"/>
</dbReference>
<proteinExistence type="predicted"/>
<protein>
    <submittedName>
        <fullName evidence="1">Predicted protein</fullName>
    </submittedName>
</protein>
<gene>
    <name evidence="1" type="ORF">ARALYDRAFT_686575</name>
</gene>
<reference evidence="2" key="1">
    <citation type="journal article" date="2011" name="Nat. Genet.">
        <title>The Arabidopsis lyrata genome sequence and the basis of rapid genome size change.</title>
        <authorList>
            <person name="Hu T.T."/>
            <person name="Pattyn P."/>
            <person name="Bakker E.G."/>
            <person name="Cao J."/>
            <person name="Cheng J.-F."/>
            <person name="Clark R.M."/>
            <person name="Fahlgren N."/>
            <person name="Fawcett J.A."/>
            <person name="Grimwood J."/>
            <person name="Gundlach H."/>
            <person name="Haberer G."/>
            <person name="Hollister J.D."/>
            <person name="Ossowski S."/>
            <person name="Ottilar R.P."/>
            <person name="Salamov A.A."/>
            <person name="Schneeberger K."/>
            <person name="Spannagl M."/>
            <person name="Wang X."/>
            <person name="Yang L."/>
            <person name="Nasrallah M.E."/>
            <person name="Bergelson J."/>
            <person name="Carrington J.C."/>
            <person name="Gaut B.S."/>
            <person name="Schmutz J."/>
            <person name="Mayer K.F.X."/>
            <person name="Van de Peer Y."/>
            <person name="Grigoriev I.V."/>
            <person name="Nordborg M."/>
            <person name="Weigel D."/>
            <person name="Guo Y.-L."/>
        </authorList>
    </citation>
    <scope>NUCLEOTIDE SEQUENCE [LARGE SCALE GENOMIC DNA]</scope>
    <source>
        <strain evidence="2">cv. MN47</strain>
    </source>
</reference>
<name>D7MWX0_ARALL</name>